<gene>
    <name evidence="1" type="ORF">AB4Y30_11520</name>
</gene>
<name>A0AB39HN21_9BACI</name>
<accession>A0AB39HN21</accession>
<evidence type="ECO:0000313" key="1">
    <source>
        <dbReference type="EMBL" id="XDK31655.1"/>
    </source>
</evidence>
<sequence>MNNKVLCEKCDNMIVIPKSKRRVLQNAIHEHYFCCPECDYKYVTYYTDQRLRKEINRQEKRWKKYREAPTEERKRSILAEINLNKRMLAKDSDVLKQKMQRELI</sequence>
<dbReference type="RefSeq" id="WP_368652381.1">
    <property type="nucleotide sequence ID" value="NZ_CP162599.1"/>
</dbReference>
<organism evidence="1">
    <name type="scientific">Ornithinibacillus sp. 4-3</name>
    <dbReference type="NCBI Taxonomy" id="3231488"/>
    <lineage>
        <taxon>Bacteria</taxon>
        <taxon>Bacillati</taxon>
        <taxon>Bacillota</taxon>
        <taxon>Bacilli</taxon>
        <taxon>Bacillales</taxon>
        <taxon>Bacillaceae</taxon>
        <taxon>Ornithinibacillus</taxon>
    </lineage>
</organism>
<dbReference type="EMBL" id="CP162599">
    <property type="protein sequence ID" value="XDK31655.1"/>
    <property type="molecule type" value="Genomic_DNA"/>
</dbReference>
<reference evidence="1" key="1">
    <citation type="submission" date="2024-07" db="EMBL/GenBank/DDBJ databases">
        <title>Halotolerant mesophilic bacterium Ornithinibacillus sp. 4-3, sp. nov., isolated from soil.</title>
        <authorList>
            <person name="Sidarenka A.V."/>
            <person name="Guliayeva D.E."/>
            <person name="Leanovich S.I."/>
            <person name="Hileuskaya K.S."/>
            <person name="Akhremchuk A.E."/>
            <person name="Sikolenko M.A."/>
            <person name="Valentovich L.N."/>
        </authorList>
    </citation>
    <scope>NUCLEOTIDE SEQUENCE</scope>
    <source>
        <strain evidence="1">4-3</strain>
    </source>
</reference>
<proteinExistence type="predicted"/>
<protein>
    <recommendedName>
        <fullName evidence="2">Transglycosylase</fullName>
    </recommendedName>
</protein>
<dbReference type="AlphaFoldDB" id="A0AB39HN21"/>
<evidence type="ECO:0008006" key="2">
    <source>
        <dbReference type="Google" id="ProtNLM"/>
    </source>
</evidence>